<dbReference type="RefSeq" id="WP_007863006.1">
    <property type="nucleotide sequence ID" value="NZ_KQ235876.1"/>
</dbReference>
<feature type="domain" description="Carrier" evidence="1">
    <location>
        <begin position="1"/>
        <end position="79"/>
    </location>
</feature>
<dbReference type="Gene3D" id="1.10.1200.10">
    <property type="entry name" value="ACP-like"/>
    <property type="match status" value="1"/>
</dbReference>
<evidence type="ECO:0000259" key="1">
    <source>
        <dbReference type="PROSITE" id="PS50075"/>
    </source>
</evidence>
<dbReference type="Proteomes" id="UP000037392">
    <property type="component" value="Unassembled WGS sequence"/>
</dbReference>
<accession>A0A0J9CBJ2</accession>
<dbReference type="SUPFAM" id="SSF47336">
    <property type="entry name" value="ACP-like"/>
    <property type="match status" value="1"/>
</dbReference>
<protein>
    <recommendedName>
        <fullName evidence="1">Carrier domain-containing protein</fullName>
    </recommendedName>
</protein>
<dbReference type="InterPro" id="IPR009081">
    <property type="entry name" value="PP-bd_ACP"/>
</dbReference>
<evidence type="ECO:0000313" key="2">
    <source>
        <dbReference type="EMBL" id="KMW22498.1"/>
    </source>
</evidence>
<dbReference type="PROSITE" id="PS50075">
    <property type="entry name" value="CARRIER"/>
    <property type="match status" value="1"/>
</dbReference>
<name>A0A0J9CBJ2_9FIRM</name>
<organism evidence="2 3">
    <name type="scientific">[Clostridium] citroniae WAL-19142</name>
    <dbReference type="NCBI Taxonomy" id="742734"/>
    <lineage>
        <taxon>Bacteria</taxon>
        <taxon>Bacillati</taxon>
        <taxon>Bacillota</taxon>
        <taxon>Clostridia</taxon>
        <taxon>Lachnospirales</taxon>
        <taxon>Lachnospiraceae</taxon>
        <taxon>Enterocloster</taxon>
    </lineage>
</organism>
<gene>
    <name evidence="2" type="ORF">HMPREF9470_01377</name>
</gene>
<proteinExistence type="predicted"/>
<dbReference type="PATRIC" id="fig|742734.4.peg.1475"/>
<reference evidence="2 3" key="1">
    <citation type="submission" date="2011-04" db="EMBL/GenBank/DDBJ databases">
        <title>The Genome Sequence of Clostridium citroniae WAL-19142.</title>
        <authorList>
            <consortium name="The Broad Institute Genome Sequencing Platform"/>
            <person name="Earl A."/>
            <person name="Ward D."/>
            <person name="Feldgarden M."/>
            <person name="Gevers D."/>
            <person name="Warren Y.A."/>
            <person name="Tyrrell K.L."/>
            <person name="Citron D.M."/>
            <person name="Goldstein E.J."/>
            <person name="Daigneault M."/>
            <person name="Allen-Vercoe E."/>
            <person name="Young S.K."/>
            <person name="Zeng Q."/>
            <person name="Gargeya S."/>
            <person name="Fitzgerald M."/>
            <person name="Haas B."/>
            <person name="Abouelleil A."/>
            <person name="Alvarado L."/>
            <person name="Arachchi H.M."/>
            <person name="Berlin A."/>
            <person name="Brown A."/>
            <person name="Chapman S.B."/>
            <person name="Chen Z."/>
            <person name="Dunbar C."/>
            <person name="Freedman E."/>
            <person name="Gearin G."/>
            <person name="Gellesch M."/>
            <person name="Goldberg J."/>
            <person name="Griggs A."/>
            <person name="Gujja S."/>
            <person name="Heilman E.R."/>
            <person name="Heiman D."/>
            <person name="Howarth C."/>
            <person name="Larson L."/>
            <person name="Lui A."/>
            <person name="MacDonald P.J."/>
            <person name="Mehta T."/>
            <person name="Montmayeur A."/>
            <person name="Murphy C."/>
            <person name="Neiman D."/>
            <person name="Pearson M."/>
            <person name="Priest M."/>
            <person name="Roberts A."/>
            <person name="Saif S."/>
            <person name="Shea T."/>
            <person name="Shenoy N."/>
            <person name="Sisk P."/>
            <person name="Stolte C."/>
            <person name="Sykes S."/>
            <person name="White J."/>
            <person name="Yandava C."/>
            <person name="Wortman J."/>
            <person name="Nusbaum C."/>
            <person name="Birren B."/>
        </authorList>
    </citation>
    <scope>NUCLEOTIDE SEQUENCE [LARGE SCALE GENOMIC DNA]</scope>
    <source>
        <strain evidence="2 3">WAL-19142</strain>
    </source>
</reference>
<evidence type="ECO:0000313" key="3">
    <source>
        <dbReference type="Proteomes" id="UP000037392"/>
    </source>
</evidence>
<dbReference type="OrthoDB" id="9804551at2"/>
<comment type="caution">
    <text evidence="2">The sequence shown here is derived from an EMBL/GenBank/DDBJ whole genome shotgun (WGS) entry which is preliminary data.</text>
</comment>
<dbReference type="EMBL" id="ADLK01000009">
    <property type="protein sequence ID" value="KMW22498.1"/>
    <property type="molecule type" value="Genomic_DNA"/>
</dbReference>
<sequence>MDRKELEAQVLQMVAMSYKKDVKDLNTSTSFKEDLGGASVQMVALVSEIENELDVELMLSEASACATVGDLTDLIEKEL</sequence>
<dbReference type="AlphaFoldDB" id="A0A0J9CBJ2"/>
<dbReference type="Pfam" id="PF00550">
    <property type="entry name" value="PP-binding"/>
    <property type="match status" value="1"/>
</dbReference>
<dbReference type="InterPro" id="IPR036736">
    <property type="entry name" value="ACP-like_sf"/>
</dbReference>
<dbReference type="GeneID" id="93165760"/>